<keyword evidence="14" id="KW-1185">Reference proteome</keyword>
<dbReference type="NCBIfam" id="TIGR03141">
    <property type="entry name" value="cytochro_ccmD"/>
    <property type="match status" value="1"/>
</dbReference>
<dbReference type="EMBL" id="AVBC01000039">
    <property type="protein sequence ID" value="ERL49879.1"/>
    <property type="molecule type" value="Genomic_DNA"/>
</dbReference>
<dbReference type="Proteomes" id="UP000019113">
    <property type="component" value="Unassembled WGS sequence"/>
</dbReference>
<dbReference type="AlphaFoldDB" id="W1N319"/>
<evidence type="ECO:0000256" key="6">
    <source>
        <dbReference type="ARBA" id="ARBA00022475"/>
    </source>
</evidence>
<dbReference type="PATRIC" id="fig|1178482.3.peg.2969"/>
<keyword evidence="10 12" id="KW-1133">Transmembrane helix</keyword>
<dbReference type="InterPro" id="IPR052075">
    <property type="entry name" value="Heme_exporter_D"/>
</dbReference>
<dbReference type="PANTHER" id="PTHR37531:SF1">
    <property type="entry name" value="HEME EXPORTER PROTEIN D"/>
    <property type="match status" value="1"/>
</dbReference>
<evidence type="ECO:0000256" key="2">
    <source>
        <dbReference type="ARBA" id="ARBA00004377"/>
    </source>
</evidence>
<comment type="function">
    <text evidence="1 12">Required for the export of heme to the periplasm for the biogenesis of c-type cytochromes.</text>
</comment>
<comment type="caution">
    <text evidence="13">The sequence shown here is derived from an EMBL/GenBank/DDBJ whole genome shotgun (WGS) entry which is preliminary data.</text>
</comment>
<keyword evidence="7 12" id="KW-0997">Cell inner membrane</keyword>
<reference evidence="13 14" key="1">
    <citation type="submission" date="2013-08" db="EMBL/GenBank/DDBJ databases">
        <title>draft genome of Halomonas huanghegensis, strain BJGMM-B45T.</title>
        <authorList>
            <person name="Miao C."/>
            <person name="Wan Y."/>
            <person name="Jin W."/>
        </authorList>
    </citation>
    <scope>NUCLEOTIDE SEQUENCE [LARGE SCALE GENOMIC DNA]</scope>
    <source>
        <strain evidence="13 14">BJGMM-B45</strain>
    </source>
</reference>
<evidence type="ECO:0000256" key="4">
    <source>
        <dbReference type="ARBA" id="ARBA00016461"/>
    </source>
</evidence>
<evidence type="ECO:0000256" key="1">
    <source>
        <dbReference type="ARBA" id="ARBA00002442"/>
    </source>
</evidence>
<dbReference type="GO" id="GO:0017004">
    <property type="term" value="P:cytochrome complex assembly"/>
    <property type="evidence" value="ECO:0007669"/>
    <property type="project" value="UniProtKB-KW"/>
</dbReference>
<proteinExistence type="inferred from homology"/>
<evidence type="ECO:0000256" key="5">
    <source>
        <dbReference type="ARBA" id="ARBA00022448"/>
    </source>
</evidence>
<gene>
    <name evidence="13" type="ORF">BJB45_01800</name>
</gene>
<dbReference type="GO" id="GO:0015886">
    <property type="term" value="P:heme transport"/>
    <property type="evidence" value="ECO:0007669"/>
    <property type="project" value="InterPro"/>
</dbReference>
<evidence type="ECO:0000256" key="7">
    <source>
        <dbReference type="ARBA" id="ARBA00022519"/>
    </source>
</evidence>
<evidence type="ECO:0000313" key="14">
    <source>
        <dbReference type="Proteomes" id="UP000019113"/>
    </source>
</evidence>
<dbReference type="InterPro" id="IPR007078">
    <property type="entry name" value="Haem_export_protD_CcmD"/>
</dbReference>
<evidence type="ECO:0000313" key="13">
    <source>
        <dbReference type="EMBL" id="ERL49879.1"/>
    </source>
</evidence>
<comment type="similarity">
    <text evidence="3 12">Belongs to the CcmD/CycX/HelD family.</text>
</comment>
<dbReference type="KEGG" id="hhu:AR456_03315"/>
<keyword evidence="5 12" id="KW-0813">Transport</keyword>
<dbReference type="RefSeq" id="WP_021819927.1">
    <property type="nucleotide sequence ID" value="NZ_AVBC01000039.1"/>
</dbReference>
<evidence type="ECO:0000256" key="8">
    <source>
        <dbReference type="ARBA" id="ARBA00022692"/>
    </source>
</evidence>
<protein>
    <recommendedName>
        <fullName evidence="4 12">Heme exporter protein D</fullName>
    </recommendedName>
</protein>
<keyword evidence="9 12" id="KW-0201">Cytochrome c-type biogenesis</keyword>
<dbReference type="Pfam" id="PF04995">
    <property type="entry name" value="CcmD"/>
    <property type="match status" value="1"/>
</dbReference>
<evidence type="ECO:0000256" key="11">
    <source>
        <dbReference type="ARBA" id="ARBA00023136"/>
    </source>
</evidence>
<keyword evidence="11 12" id="KW-0472">Membrane</keyword>
<comment type="subcellular location">
    <subcellularLocation>
        <location evidence="2 12">Cell inner membrane</location>
        <topology evidence="2 12">Single-pass membrane protein</topology>
    </subcellularLocation>
</comment>
<evidence type="ECO:0000256" key="9">
    <source>
        <dbReference type="ARBA" id="ARBA00022748"/>
    </source>
</evidence>
<dbReference type="GO" id="GO:1903607">
    <property type="term" value="P:cytochrome c biosynthetic process"/>
    <property type="evidence" value="ECO:0007669"/>
    <property type="project" value="TreeGrafter"/>
</dbReference>
<keyword evidence="6 12" id="KW-1003">Cell membrane</keyword>
<dbReference type="STRING" id="1178482.AR456_03315"/>
<dbReference type="GO" id="GO:0005886">
    <property type="term" value="C:plasma membrane"/>
    <property type="evidence" value="ECO:0007669"/>
    <property type="project" value="UniProtKB-SubCell"/>
</dbReference>
<name>W1N319_9GAMM</name>
<organism evidence="13 14">
    <name type="scientific">Halomonas huangheensis</name>
    <dbReference type="NCBI Taxonomy" id="1178482"/>
    <lineage>
        <taxon>Bacteria</taxon>
        <taxon>Pseudomonadati</taxon>
        <taxon>Pseudomonadota</taxon>
        <taxon>Gammaproteobacteria</taxon>
        <taxon>Oceanospirillales</taxon>
        <taxon>Halomonadaceae</taxon>
        <taxon>Halomonas</taxon>
    </lineage>
</organism>
<sequence length="67" mass="7489">MAFDSFAELLAMGRHGVYVWTAWGISLGLLTLCILLVRGESRAVQRTLRRRSRRELNASSGEADHEG</sequence>
<evidence type="ECO:0000256" key="10">
    <source>
        <dbReference type="ARBA" id="ARBA00022989"/>
    </source>
</evidence>
<evidence type="ECO:0000256" key="12">
    <source>
        <dbReference type="RuleBase" id="RU363101"/>
    </source>
</evidence>
<keyword evidence="8 12" id="KW-0812">Transmembrane</keyword>
<accession>W1N319</accession>
<feature type="transmembrane region" description="Helical" evidence="12">
    <location>
        <begin position="17"/>
        <end position="37"/>
    </location>
</feature>
<evidence type="ECO:0000256" key="3">
    <source>
        <dbReference type="ARBA" id="ARBA00008741"/>
    </source>
</evidence>
<dbReference type="PANTHER" id="PTHR37531">
    <property type="entry name" value="HEME EXPORTER PROTEIN D"/>
    <property type="match status" value="1"/>
</dbReference>